<keyword evidence="5 13" id="KW-0349">Heme</keyword>
<dbReference type="STRING" id="230819.A0A5C3LKP3"/>
<sequence length="557" mass="63075">MVLSLSEAGNTNQAATVLAATWVGWLLYRKLTTKDPLSNIPGPKSNSFVTGHFLDLFNVDGWGWHDKLAEEYPGIARIASAFGGTMVHVHDPKALYHLMIKDQTTFEESDDILRINRLIFGPGLMSISGDHHRKQRKLINPVFASDHLRDMVPIFHNVTQKLRNSIRAEISRGKTEIEMFSWLNRTALELIGQSGLGTSFDRLEPESPPHPFYKAAKSVMETMAKFTFSRFVILPYVENLGSARFRRFVVDMLPWKDLHEIRDISDTMHATVLNIYETKKHLLEKGDQVFTEQVSQGRDAISILMKANMMAPEDEKMSKEELLGQMSTLMFGAMDTTSNALSRVLHLLSENQDVQDRLREEIRSAKKVHDQLMYEELHQLPYLDAVCKETLRLFPPLPFTSREAKQDGVLPLAQSFTGLDGKEYNEVVIPRDTMLIVSIRACNQDPLIWGPDAREWKPERWLSPLPESVANARIPGVYSHLMTFIGGGRACIGFKFAQLEMKVVLSTLLESFRFSPAEKRVSWQMTIITRPVVADDSEGELNGPRNAQLPLKVSLVA</sequence>
<evidence type="ECO:0000256" key="7">
    <source>
        <dbReference type="ARBA" id="ARBA00022723"/>
    </source>
</evidence>
<dbReference type="SUPFAM" id="SSF48264">
    <property type="entry name" value="Cytochrome P450"/>
    <property type="match status" value="1"/>
</dbReference>
<dbReference type="Gene3D" id="1.10.630.10">
    <property type="entry name" value="Cytochrome P450"/>
    <property type="match status" value="1"/>
</dbReference>
<keyword evidence="9" id="KW-0560">Oxidoreductase</keyword>
<dbReference type="InterPro" id="IPR036396">
    <property type="entry name" value="Cyt_P450_sf"/>
</dbReference>
<comment type="similarity">
    <text evidence="4">Belongs to the cytochrome P450 family.</text>
</comment>
<evidence type="ECO:0000256" key="2">
    <source>
        <dbReference type="ARBA" id="ARBA00004370"/>
    </source>
</evidence>
<keyword evidence="7 13" id="KW-0479">Metal-binding</keyword>
<reference evidence="14 15" key="1">
    <citation type="journal article" date="2019" name="Nat. Ecol. Evol.">
        <title>Megaphylogeny resolves global patterns of mushroom evolution.</title>
        <authorList>
            <person name="Varga T."/>
            <person name="Krizsan K."/>
            <person name="Foldi C."/>
            <person name="Dima B."/>
            <person name="Sanchez-Garcia M."/>
            <person name="Sanchez-Ramirez S."/>
            <person name="Szollosi G.J."/>
            <person name="Szarkandi J.G."/>
            <person name="Papp V."/>
            <person name="Albert L."/>
            <person name="Andreopoulos W."/>
            <person name="Angelini C."/>
            <person name="Antonin V."/>
            <person name="Barry K.W."/>
            <person name="Bougher N.L."/>
            <person name="Buchanan P."/>
            <person name="Buyck B."/>
            <person name="Bense V."/>
            <person name="Catcheside P."/>
            <person name="Chovatia M."/>
            <person name="Cooper J."/>
            <person name="Damon W."/>
            <person name="Desjardin D."/>
            <person name="Finy P."/>
            <person name="Geml J."/>
            <person name="Haridas S."/>
            <person name="Hughes K."/>
            <person name="Justo A."/>
            <person name="Karasinski D."/>
            <person name="Kautmanova I."/>
            <person name="Kiss B."/>
            <person name="Kocsube S."/>
            <person name="Kotiranta H."/>
            <person name="LaButti K.M."/>
            <person name="Lechner B.E."/>
            <person name="Liimatainen K."/>
            <person name="Lipzen A."/>
            <person name="Lukacs Z."/>
            <person name="Mihaltcheva S."/>
            <person name="Morgado L.N."/>
            <person name="Niskanen T."/>
            <person name="Noordeloos M.E."/>
            <person name="Ohm R.A."/>
            <person name="Ortiz-Santana B."/>
            <person name="Ovrebo C."/>
            <person name="Racz N."/>
            <person name="Riley R."/>
            <person name="Savchenko A."/>
            <person name="Shiryaev A."/>
            <person name="Soop K."/>
            <person name="Spirin V."/>
            <person name="Szebenyi C."/>
            <person name="Tomsovsky M."/>
            <person name="Tulloss R.E."/>
            <person name="Uehling J."/>
            <person name="Grigoriev I.V."/>
            <person name="Vagvolgyi C."/>
            <person name="Papp T."/>
            <person name="Martin F.M."/>
            <person name="Miettinen O."/>
            <person name="Hibbett D.S."/>
            <person name="Nagy L.G."/>
        </authorList>
    </citation>
    <scope>NUCLEOTIDE SEQUENCE [LARGE SCALE GENOMIC DNA]</scope>
    <source>
        <strain evidence="14 15">CBS 121175</strain>
    </source>
</reference>
<evidence type="ECO:0000256" key="8">
    <source>
        <dbReference type="ARBA" id="ARBA00022989"/>
    </source>
</evidence>
<dbReference type="PRINTS" id="PR00385">
    <property type="entry name" value="P450"/>
</dbReference>
<feature type="binding site" description="axial binding residue" evidence="13">
    <location>
        <position position="491"/>
    </location>
    <ligand>
        <name>heme</name>
        <dbReference type="ChEBI" id="CHEBI:30413"/>
    </ligand>
    <ligandPart>
        <name>Fe</name>
        <dbReference type="ChEBI" id="CHEBI:18248"/>
    </ligandPart>
</feature>
<dbReference type="EMBL" id="ML210150">
    <property type="protein sequence ID" value="TFK29231.1"/>
    <property type="molecule type" value="Genomic_DNA"/>
</dbReference>
<comment type="pathway">
    <text evidence="3">Secondary metabolite biosynthesis; terpenoid biosynthesis.</text>
</comment>
<evidence type="ECO:0000256" key="9">
    <source>
        <dbReference type="ARBA" id="ARBA00023002"/>
    </source>
</evidence>
<protein>
    <submittedName>
        <fullName evidence="14">Cytochrome P450</fullName>
    </submittedName>
</protein>
<evidence type="ECO:0000313" key="15">
    <source>
        <dbReference type="Proteomes" id="UP000307440"/>
    </source>
</evidence>
<keyword evidence="11" id="KW-0503">Monooxygenase</keyword>
<dbReference type="GO" id="GO:0016705">
    <property type="term" value="F:oxidoreductase activity, acting on paired donors, with incorporation or reduction of molecular oxygen"/>
    <property type="evidence" value="ECO:0007669"/>
    <property type="project" value="InterPro"/>
</dbReference>
<comment type="subcellular location">
    <subcellularLocation>
        <location evidence="2">Membrane</location>
    </subcellularLocation>
</comment>
<gene>
    <name evidence="14" type="ORF">FA15DRAFT_393307</name>
</gene>
<dbReference type="AlphaFoldDB" id="A0A5C3LKP3"/>
<dbReference type="InterPro" id="IPR050121">
    <property type="entry name" value="Cytochrome_P450_monoxygenase"/>
</dbReference>
<evidence type="ECO:0000256" key="6">
    <source>
        <dbReference type="ARBA" id="ARBA00022692"/>
    </source>
</evidence>
<organism evidence="14 15">
    <name type="scientific">Coprinopsis marcescibilis</name>
    <name type="common">Agaric fungus</name>
    <name type="synonym">Psathyrella marcescibilis</name>
    <dbReference type="NCBI Taxonomy" id="230819"/>
    <lineage>
        <taxon>Eukaryota</taxon>
        <taxon>Fungi</taxon>
        <taxon>Dikarya</taxon>
        <taxon>Basidiomycota</taxon>
        <taxon>Agaricomycotina</taxon>
        <taxon>Agaricomycetes</taxon>
        <taxon>Agaricomycetidae</taxon>
        <taxon>Agaricales</taxon>
        <taxon>Agaricineae</taxon>
        <taxon>Psathyrellaceae</taxon>
        <taxon>Coprinopsis</taxon>
    </lineage>
</organism>
<dbReference type="OrthoDB" id="1470350at2759"/>
<keyword evidence="10 13" id="KW-0408">Iron</keyword>
<evidence type="ECO:0000256" key="3">
    <source>
        <dbReference type="ARBA" id="ARBA00004721"/>
    </source>
</evidence>
<dbReference type="InterPro" id="IPR002403">
    <property type="entry name" value="Cyt_P450_E_grp-IV"/>
</dbReference>
<dbReference type="GO" id="GO:0004497">
    <property type="term" value="F:monooxygenase activity"/>
    <property type="evidence" value="ECO:0007669"/>
    <property type="project" value="UniProtKB-KW"/>
</dbReference>
<evidence type="ECO:0000313" key="14">
    <source>
        <dbReference type="EMBL" id="TFK29231.1"/>
    </source>
</evidence>
<evidence type="ECO:0000256" key="5">
    <source>
        <dbReference type="ARBA" id="ARBA00022617"/>
    </source>
</evidence>
<dbReference type="CDD" id="cd11069">
    <property type="entry name" value="CYP_FUM15-like"/>
    <property type="match status" value="1"/>
</dbReference>
<dbReference type="Proteomes" id="UP000307440">
    <property type="component" value="Unassembled WGS sequence"/>
</dbReference>
<dbReference type="GO" id="GO:0005506">
    <property type="term" value="F:iron ion binding"/>
    <property type="evidence" value="ECO:0007669"/>
    <property type="project" value="InterPro"/>
</dbReference>
<keyword evidence="6" id="KW-0812">Transmembrane</keyword>
<dbReference type="PANTHER" id="PTHR24305:SF166">
    <property type="entry name" value="CYTOCHROME P450 12A4, MITOCHONDRIAL-RELATED"/>
    <property type="match status" value="1"/>
</dbReference>
<keyword evidence="15" id="KW-1185">Reference proteome</keyword>
<evidence type="ECO:0000256" key="10">
    <source>
        <dbReference type="ARBA" id="ARBA00023004"/>
    </source>
</evidence>
<name>A0A5C3LKP3_COPMA</name>
<accession>A0A5C3LKP3</accession>
<evidence type="ECO:0000256" key="4">
    <source>
        <dbReference type="ARBA" id="ARBA00010617"/>
    </source>
</evidence>
<dbReference type="Pfam" id="PF00067">
    <property type="entry name" value="p450"/>
    <property type="match status" value="1"/>
</dbReference>
<evidence type="ECO:0000256" key="11">
    <source>
        <dbReference type="ARBA" id="ARBA00023033"/>
    </source>
</evidence>
<evidence type="ECO:0000256" key="1">
    <source>
        <dbReference type="ARBA" id="ARBA00001971"/>
    </source>
</evidence>
<evidence type="ECO:0000256" key="13">
    <source>
        <dbReference type="PIRSR" id="PIRSR602403-1"/>
    </source>
</evidence>
<keyword evidence="8" id="KW-1133">Transmembrane helix</keyword>
<comment type="cofactor">
    <cofactor evidence="1 13">
        <name>heme</name>
        <dbReference type="ChEBI" id="CHEBI:30413"/>
    </cofactor>
</comment>
<dbReference type="InterPro" id="IPR001128">
    <property type="entry name" value="Cyt_P450"/>
</dbReference>
<dbReference type="GO" id="GO:0020037">
    <property type="term" value="F:heme binding"/>
    <property type="evidence" value="ECO:0007669"/>
    <property type="project" value="InterPro"/>
</dbReference>
<proteinExistence type="inferred from homology"/>
<dbReference type="PANTHER" id="PTHR24305">
    <property type="entry name" value="CYTOCHROME P450"/>
    <property type="match status" value="1"/>
</dbReference>
<dbReference type="PRINTS" id="PR00465">
    <property type="entry name" value="EP450IV"/>
</dbReference>
<evidence type="ECO:0000256" key="12">
    <source>
        <dbReference type="ARBA" id="ARBA00023136"/>
    </source>
</evidence>
<keyword evidence="12" id="KW-0472">Membrane</keyword>
<dbReference type="GO" id="GO:0016020">
    <property type="term" value="C:membrane"/>
    <property type="evidence" value="ECO:0007669"/>
    <property type="project" value="UniProtKB-SubCell"/>
</dbReference>